<keyword evidence="2" id="KW-1185">Reference proteome</keyword>
<comment type="caution">
    <text evidence="1">The sequence shown here is derived from an EMBL/GenBank/DDBJ whole genome shotgun (WGS) entry which is preliminary data.</text>
</comment>
<name>A0A8X6J778_9ARAC</name>
<proteinExistence type="predicted"/>
<sequence length="94" mass="10782">MRAPCLWLQIFRSQQCFHRSQGSQDPFFVSQGQGNRPGEKPSTVPAIQIRTKRKISGFFQKMLLDQLRIPEELAKASLGIKKRNTKSILAYCIM</sequence>
<dbReference type="Proteomes" id="UP000886998">
    <property type="component" value="Unassembled WGS sequence"/>
</dbReference>
<dbReference type="AlphaFoldDB" id="A0A8X6J778"/>
<accession>A0A8X6J778</accession>
<organism evidence="1 2">
    <name type="scientific">Trichonephila inaurata madagascariensis</name>
    <dbReference type="NCBI Taxonomy" id="2747483"/>
    <lineage>
        <taxon>Eukaryota</taxon>
        <taxon>Metazoa</taxon>
        <taxon>Ecdysozoa</taxon>
        <taxon>Arthropoda</taxon>
        <taxon>Chelicerata</taxon>
        <taxon>Arachnida</taxon>
        <taxon>Araneae</taxon>
        <taxon>Araneomorphae</taxon>
        <taxon>Entelegynae</taxon>
        <taxon>Araneoidea</taxon>
        <taxon>Nephilidae</taxon>
        <taxon>Trichonephila</taxon>
        <taxon>Trichonephila inaurata</taxon>
    </lineage>
</organism>
<protein>
    <submittedName>
        <fullName evidence="1">Uncharacterized protein</fullName>
    </submittedName>
</protein>
<reference evidence="1" key="1">
    <citation type="submission" date="2020-08" db="EMBL/GenBank/DDBJ databases">
        <title>Multicomponent nature underlies the extraordinary mechanical properties of spider dragline silk.</title>
        <authorList>
            <person name="Kono N."/>
            <person name="Nakamura H."/>
            <person name="Mori M."/>
            <person name="Yoshida Y."/>
            <person name="Ohtoshi R."/>
            <person name="Malay A.D."/>
            <person name="Moran D.A.P."/>
            <person name="Tomita M."/>
            <person name="Numata K."/>
            <person name="Arakawa K."/>
        </authorList>
    </citation>
    <scope>NUCLEOTIDE SEQUENCE</scope>
</reference>
<evidence type="ECO:0000313" key="1">
    <source>
        <dbReference type="EMBL" id="GFS42260.1"/>
    </source>
</evidence>
<gene>
    <name evidence="1" type="ORF">TNIN_366681</name>
</gene>
<dbReference type="EMBL" id="BMAV01025533">
    <property type="protein sequence ID" value="GFS42260.1"/>
    <property type="molecule type" value="Genomic_DNA"/>
</dbReference>
<evidence type="ECO:0000313" key="2">
    <source>
        <dbReference type="Proteomes" id="UP000886998"/>
    </source>
</evidence>